<organism evidence="3 4">
    <name type="scientific">Cryphonectria parasitica (strain ATCC 38755 / EP155)</name>
    <dbReference type="NCBI Taxonomy" id="660469"/>
    <lineage>
        <taxon>Eukaryota</taxon>
        <taxon>Fungi</taxon>
        <taxon>Dikarya</taxon>
        <taxon>Ascomycota</taxon>
        <taxon>Pezizomycotina</taxon>
        <taxon>Sordariomycetes</taxon>
        <taxon>Sordariomycetidae</taxon>
        <taxon>Diaporthales</taxon>
        <taxon>Cryphonectriaceae</taxon>
        <taxon>Cryphonectria-Endothia species complex</taxon>
        <taxon>Cryphonectria</taxon>
    </lineage>
</organism>
<accession>A0A9P5CSN8</accession>
<gene>
    <name evidence="3" type="ORF">M406DRAFT_65980</name>
</gene>
<feature type="transmembrane region" description="Helical" evidence="2">
    <location>
        <begin position="290"/>
        <end position="310"/>
    </location>
</feature>
<comment type="caution">
    <text evidence="3">The sequence shown here is derived from an EMBL/GenBank/DDBJ whole genome shotgun (WGS) entry which is preliminary data.</text>
</comment>
<keyword evidence="2" id="KW-0472">Membrane</keyword>
<proteinExistence type="predicted"/>
<feature type="region of interest" description="Disordered" evidence="1">
    <location>
        <begin position="1"/>
        <end position="84"/>
    </location>
</feature>
<dbReference type="OrthoDB" id="5197603at2759"/>
<evidence type="ECO:0000313" key="3">
    <source>
        <dbReference type="EMBL" id="KAF3769488.1"/>
    </source>
</evidence>
<dbReference type="RefSeq" id="XP_040780449.1">
    <property type="nucleotide sequence ID" value="XM_040924959.1"/>
</dbReference>
<name>A0A9P5CSN8_CRYP1</name>
<keyword evidence="4" id="KW-1185">Reference proteome</keyword>
<dbReference type="GeneID" id="63842088"/>
<evidence type="ECO:0000313" key="4">
    <source>
        <dbReference type="Proteomes" id="UP000803844"/>
    </source>
</evidence>
<evidence type="ECO:0000256" key="2">
    <source>
        <dbReference type="SAM" id="Phobius"/>
    </source>
</evidence>
<keyword evidence="2" id="KW-0812">Transmembrane</keyword>
<evidence type="ECO:0000256" key="1">
    <source>
        <dbReference type="SAM" id="MobiDB-lite"/>
    </source>
</evidence>
<dbReference type="AlphaFoldDB" id="A0A9P5CSN8"/>
<dbReference type="Proteomes" id="UP000803844">
    <property type="component" value="Unassembled WGS sequence"/>
</dbReference>
<feature type="compositionally biased region" description="Polar residues" evidence="1">
    <location>
        <begin position="1"/>
        <end position="11"/>
    </location>
</feature>
<reference evidence="3" key="1">
    <citation type="journal article" date="2020" name="Phytopathology">
        <title>Genome sequence of the chestnut blight fungus Cryphonectria parasitica EP155: A fundamental resource for an archetypical invasive plant pathogen.</title>
        <authorList>
            <person name="Crouch J.A."/>
            <person name="Dawe A."/>
            <person name="Aerts A."/>
            <person name="Barry K."/>
            <person name="Churchill A.C.L."/>
            <person name="Grimwood J."/>
            <person name="Hillman B."/>
            <person name="Milgroom M.G."/>
            <person name="Pangilinan J."/>
            <person name="Smith M."/>
            <person name="Salamov A."/>
            <person name="Schmutz J."/>
            <person name="Yadav J."/>
            <person name="Grigoriev I.V."/>
            <person name="Nuss D."/>
        </authorList>
    </citation>
    <scope>NUCLEOTIDE SEQUENCE</scope>
    <source>
        <strain evidence="3">EP155</strain>
    </source>
</reference>
<feature type="compositionally biased region" description="Basic and acidic residues" evidence="1">
    <location>
        <begin position="57"/>
        <end position="73"/>
    </location>
</feature>
<protein>
    <submittedName>
        <fullName evidence="3">Uncharacterized protein</fullName>
    </submittedName>
</protein>
<sequence>MPNSVLRNSGFSRYDFETSRPNQVRSFSRRVHFEDDESRHNEEGGDFYYSSTTWFAREQDSPSRHNDKSDDITNKMSTSPPSFEVPEPWRKTMAMISINAGFTPHLILHEYYKWQPIQAATQTCFTMLNFDHDVMAIERGIRYIHICYRDNDPSKIYQIVLTLRERDPVTKHDALNLVTHTSIRHVLEEPCANCPLWLLARPDEHDPSDDRFHILPCCDTWFDSMDFEKPLSDTEKRFPGVVDRLINELHRQTSLLAEKEEELAMLKGANMGGENGLARVRQPGQLGAESLLQCWWLGAVLLGFLIVVILK</sequence>
<feature type="compositionally biased region" description="Basic and acidic residues" evidence="1">
    <location>
        <begin position="31"/>
        <end position="43"/>
    </location>
</feature>
<dbReference type="EMBL" id="MU032344">
    <property type="protein sequence ID" value="KAF3769488.1"/>
    <property type="molecule type" value="Genomic_DNA"/>
</dbReference>
<keyword evidence="2" id="KW-1133">Transmembrane helix</keyword>